<proteinExistence type="predicted"/>
<gene>
    <name evidence="4" type="primary">LOC106477140</name>
</gene>
<keyword evidence="1" id="KW-0732">Signal</keyword>
<feature type="chain" id="PRO_5046923722" evidence="1">
    <location>
        <begin position="23"/>
        <end position="126"/>
    </location>
</feature>
<name>A0ABM1RYR4_LIMPO</name>
<dbReference type="GeneID" id="106477140"/>
<dbReference type="RefSeq" id="XP_022236519.1">
    <property type="nucleotide sequence ID" value="XM_022380811.1"/>
</dbReference>
<feature type="non-terminal residue" evidence="4">
    <location>
        <position position="126"/>
    </location>
</feature>
<evidence type="ECO:0000259" key="2">
    <source>
        <dbReference type="Pfam" id="PF05021"/>
    </source>
</evidence>
<dbReference type="Proteomes" id="UP000694941">
    <property type="component" value="Unplaced"/>
</dbReference>
<dbReference type="InterPro" id="IPR016563">
    <property type="entry name" value="Npl4"/>
</dbReference>
<sequence>MEIKFPQKNIIVLLLSISYVLFQSQVLICCQESTRDSVKLQPDERESLVDHIASELGLKKVGWIFTDLIAEDLQKGTVKYLRNATSYFLSAEECIMAGYFQNQHPNPCRLSPDGYFGSKIVTVCVT</sequence>
<keyword evidence="3" id="KW-1185">Reference proteome</keyword>
<feature type="signal peptide" evidence="1">
    <location>
        <begin position="1"/>
        <end position="22"/>
    </location>
</feature>
<dbReference type="PANTHER" id="PTHR12710">
    <property type="entry name" value="NUCLEAR PROTEIN LOCALIZATION 4"/>
    <property type="match status" value="1"/>
</dbReference>
<organism evidence="3 4">
    <name type="scientific">Limulus polyphemus</name>
    <name type="common">Atlantic horseshoe crab</name>
    <dbReference type="NCBI Taxonomy" id="6850"/>
    <lineage>
        <taxon>Eukaryota</taxon>
        <taxon>Metazoa</taxon>
        <taxon>Ecdysozoa</taxon>
        <taxon>Arthropoda</taxon>
        <taxon>Chelicerata</taxon>
        <taxon>Merostomata</taxon>
        <taxon>Xiphosura</taxon>
        <taxon>Limulidae</taxon>
        <taxon>Limulus</taxon>
    </lineage>
</organism>
<protein>
    <submittedName>
        <fullName evidence="4">Nuclear protein localization protein 4 homolog</fullName>
    </submittedName>
</protein>
<dbReference type="PANTHER" id="PTHR12710:SF0">
    <property type="entry name" value="NUCLEAR PROTEIN LOCALIZATION PROTEIN 4 HOMOLOG"/>
    <property type="match status" value="1"/>
</dbReference>
<evidence type="ECO:0000313" key="3">
    <source>
        <dbReference type="Proteomes" id="UP000694941"/>
    </source>
</evidence>
<feature type="domain" description="Nuclear pore localisation protein NPL4 C-terminal" evidence="2">
    <location>
        <begin position="31"/>
        <end position="126"/>
    </location>
</feature>
<dbReference type="InterPro" id="IPR007717">
    <property type="entry name" value="NPL4_C"/>
</dbReference>
<accession>A0ABM1RYR4</accession>
<dbReference type="Pfam" id="PF05021">
    <property type="entry name" value="NPL4"/>
    <property type="match status" value="1"/>
</dbReference>
<evidence type="ECO:0000256" key="1">
    <source>
        <dbReference type="SAM" id="SignalP"/>
    </source>
</evidence>
<evidence type="ECO:0000313" key="4">
    <source>
        <dbReference type="RefSeq" id="XP_022236519.1"/>
    </source>
</evidence>
<reference evidence="4" key="1">
    <citation type="submission" date="2025-08" db="UniProtKB">
        <authorList>
            <consortium name="RefSeq"/>
        </authorList>
    </citation>
    <scope>IDENTIFICATION</scope>
    <source>
        <tissue evidence="4">Muscle</tissue>
    </source>
</reference>